<feature type="domain" description="Integrase zinc-binding" evidence="2">
    <location>
        <begin position="274"/>
        <end position="315"/>
    </location>
</feature>
<dbReference type="InterPro" id="IPR041588">
    <property type="entry name" value="Integrase_H2C2"/>
</dbReference>
<feature type="domain" description="Reverse transcriptase" evidence="1">
    <location>
        <begin position="26"/>
        <end position="172"/>
    </location>
</feature>
<dbReference type="Gene3D" id="3.10.10.10">
    <property type="entry name" value="HIV Type 1 Reverse Transcriptase, subunit A, domain 1"/>
    <property type="match status" value="1"/>
</dbReference>
<dbReference type="InterPro" id="IPR043128">
    <property type="entry name" value="Rev_trsase/Diguanyl_cyclase"/>
</dbReference>
<dbReference type="Gene3D" id="1.10.340.70">
    <property type="match status" value="1"/>
</dbReference>
<gene>
    <name evidence="3" type="ORF">O181_038979</name>
</gene>
<dbReference type="CDD" id="cd01647">
    <property type="entry name" value="RT_LTR"/>
    <property type="match status" value="1"/>
</dbReference>
<sequence>MDVIRNIRHNQIVEITTPVLITWQDGKSRLCGDFRALNSYTNADRYPIPRIPHALDKLAKAKYITKMDCMKGFHLNGVKPNSMKLLIIICHMGIYEYTRRPFGIKKAAAHFQRMMETIFQDKILEGWMVVYSDDIIIYSKTWEDHVQDIDRVLTNIPIHFMEIDRKKNSRFSQWAPGSGTLDSVNTDSEGTEAPILGISFSELHNKFFSAVLKSYAKHKPCGILLQLLQQNYRNAELESQLEEPWLRAYKDNMFFLIDGLLYHREKHTSALTVVDRDHISLILQECHECPYMGHMSEDRTKKRVASSAWWPSGNKS</sequence>
<evidence type="ECO:0008006" key="5">
    <source>
        <dbReference type="Google" id="ProtNLM"/>
    </source>
</evidence>
<dbReference type="Pfam" id="PF17921">
    <property type="entry name" value="Integrase_H2C2"/>
    <property type="match status" value="1"/>
</dbReference>
<organism evidence="3 4">
    <name type="scientific">Austropuccinia psidii MF-1</name>
    <dbReference type="NCBI Taxonomy" id="1389203"/>
    <lineage>
        <taxon>Eukaryota</taxon>
        <taxon>Fungi</taxon>
        <taxon>Dikarya</taxon>
        <taxon>Basidiomycota</taxon>
        <taxon>Pucciniomycotina</taxon>
        <taxon>Pucciniomycetes</taxon>
        <taxon>Pucciniales</taxon>
        <taxon>Sphaerophragmiaceae</taxon>
        <taxon>Austropuccinia</taxon>
    </lineage>
</organism>
<dbReference type="SUPFAM" id="SSF56672">
    <property type="entry name" value="DNA/RNA polymerases"/>
    <property type="match status" value="1"/>
</dbReference>
<protein>
    <recommendedName>
        <fullName evidence="5">Reverse transcriptase domain-containing protein</fullName>
    </recommendedName>
</protein>
<dbReference type="Pfam" id="PF00078">
    <property type="entry name" value="RVT_1"/>
    <property type="match status" value="1"/>
</dbReference>
<proteinExistence type="predicted"/>
<evidence type="ECO:0000259" key="1">
    <source>
        <dbReference type="Pfam" id="PF00078"/>
    </source>
</evidence>
<dbReference type="InterPro" id="IPR053134">
    <property type="entry name" value="RNA-dir_DNA_polymerase"/>
</dbReference>
<evidence type="ECO:0000313" key="4">
    <source>
        <dbReference type="Proteomes" id="UP000765509"/>
    </source>
</evidence>
<evidence type="ECO:0000259" key="2">
    <source>
        <dbReference type="Pfam" id="PF17921"/>
    </source>
</evidence>
<name>A0A9Q3D9E8_9BASI</name>
<keyword evidence="4" id="KW-1185">Reference proteome</keyword>
<dbReference type="PANTHER" id="PTHR24559:SF444">
    <property type="entry name" value="REVERSE TRANSCRIPTASE DOMAIN-CONTAINING PROTEIN"/>
    <property type="match status" value="1"/>
</dbReference>
<evidence type="ECO:0000313" key="3">
    <source>
        <dbReference type="EMBL" id="MBW0499264.1"/>
    </source>
</evidence>
<accession>A0A9Q3D9E8</accession>
<dbReference type="Proteomes" id="UP000765509">
    <property type="component" value="Unassembled WGS sequence"/>
</dbReference>
<comment type="caution">
    <text evidence="3">The sequence shown here is derived from an EMBL/GenBank/DDBJ whole genome shotgun (WGS) entry which is preliminary data.</text>
</comment>
<dbReference type="AlphaFoldDB" id="A0A9Q3D9E8"/>
<dbReference type="OrthoDB" id="1750432at2759"/>
<dbReference type="PANTHER" id="PTHR24559">
    <property type="entry name" value="TRANSPOSON TY3-I GAG-POL POLYPROTEIN"/>
    <property type="match status" value="1"/>
</dbReference>
<dbReference type="Gene3D" id="3.30.70.270">
    <property type="match status" value="1"/>
</dbReference>
<dbReference type="EMBL" id="AVOT02015182">
    <property type="protein sequence ID" value="MBW0499264.1"/>
    <property type="molecule type" value="Genomic_DNA"/>
</dbReference>
<dbReference type="InterPro" id="IPR043502">
    <property type="entry name" value="DNA/RNA_pol_sf"/>
</dbReference>
<dbReference type="InterPro" id="IPR000477">
    <property type="entry name" value="RT_dom"/>
</dbReference>
<reference evidence="3" key="1">
    <citation type="submission" date="2021-03" db="EMBL/GenBank/DDBJ databases">
        <title>Draft genome sequence of rust myrtle Austropuccinia psidii MF-1, a brazilian biotype.</title>
        <authorList>
            <person name="Quecine M.C."/>
            <person name="Pachon D.M.R."/>
            <person name="Bonatelli M.L."/>
            <person name="Correr F.H."/>
            <person name="Franceschini L.M."/>
            <person name="Leite T.F."/>
            <person name="Margarido G.R.A."/>
            <person name="Almeida C.A."/>
            <person name="Ferrarezi J.A."/>
            <person name="Labate C.A."/>
        </authorList>
    </citation>
    <scope>NUCLEOTIDE SEQUENCE</scope>
    <source>
        <strain evidence="3">MF-1</strain>
    </source>
</reference>